<proteinExistence type="predicted"/>
<dbReference type="EMBL" id="JAVRBK010000002">
    <property type="protein sequence ID" value="KAK5647937.1"/>
    <property type="molecule type" value="Genomic_DNA"/>
</dbReference>
<evidence type="ECO:0000313" key="2">
    <source>
        <dbReference type="EMBL" id="KAK5647937.1"/>
    </source>
</evidence>
<reference evidence="2 3" key="1">
    <citation type="journal article" date="2024" name="Insects">
        <title>An Improved Chromosome-Level Genome Assembly of the Firefly Pyrocoelia pectoralis.</title>
        <authorList>
            <person name="Fu X."/>
            <person name="Meyer-Rochow V.B."/>
            <person name="Ballantyne L."/>
            <person name="Zhu X."/>
        </authorList>
    </citation>
    <scope>NUCLEOTIDE SEQUENCE [LARGE SCALE GENOMIC DNA]</scope>
    <source>
        <strain evidence="2">XCY_ONT2</strain>
    </source>
</reference>
<evidence type="ECO:0000313" key="3">
    <source>
        <dbReference type="Proteomes" id="UP001329430"/>
    </source>
</evidence>
<accession>A0AAN7VH73</accession>
<organism evidence="2 3">
    <name type="scientific">Pyrocoelia pectoralis</name>
    <dbReference type="NCBI Taxonomy" id="417401"/>
    <lineage>
        <taxon>Eukaryota</taxon>
        <taxon>Metazoa</taxon>
        <taxon>Ecdysozoa</taxon>
        <taxon>Arthropoda</taxon>
        <taxon>Hexapoda</taxon>
        <taxon>Insecta</taxon>
        <taxon>Pterygota</taxon>
        <taxon>Neoptera</taxon>
        <taxon>Endopterygota</taxon>
        <taxon>Coleoptera</taxon>
        <taxon>Polyphaga</taxon>
        <taxon>Elateriformia</taxon>
        <taxon>Elateroidea</taxon>
        <taxon>Lampyridae</taxon>
        <taxon>Lampyrinae</taxon>
        <taxon>Pyrocoelia</taxon>
    </lineage>
</organism>
<dbReference type="AlphaFoldDB" id="A0AAN7VH73"/>
<sequence>MKTRRKKELSTEKMNRMATGGGSYKPPADGEDAVVDDIFSSVDIELKDVIDSDTIIMTGVPETAVPHPEVEVIVATEGILSVSLNADDEAKDDTDLPIDVLPTPIVKRRKESYTSRGMAIERELDIRIARTNRAVEQDEELHKLKMEEQRIKIEIALEMLKQEKIKTKKLLE</sequence>
<protein>
    <submittedName>
        <fullName evidence="2">Uncharacterized protein</fullName>
    </submittedName>
</protein>
<keyword evidence="3" id="KW-1185">Reference proteome</keyword>
<gene>
    <name evidence="2" type="ORF">RI129_002829</name>
</gene>
<dbReference type="Proteomes" id="UP001329430">
    <property type="component" value="Chromosome 2"/>
</dbReference>
<evidence type="ECO:0000256" key="1">
    <source>
        <dbReference type="SAM" id="MobiDB-lite"/>
    </source>
</evidence>
<comment type="caution">
    <text evidence="2">The sequence shown here is derived from an EMBL/GenBank/DDBJ whole genome shotgun (WGS) entry which is preliminary data.</text>
</comment>
<name>A0AAN7VH73_9COLE</name>
<feature type="region of interest" description="Disordered" evidence="1">
    <location>
        <begin position="1"/>
        <end position="29"/>
    </location>
</feature>